<dbReference type="SMART" id="SM00220">
    <property type="entry name" value="S_TKc"/>
    <property type="match status" value="1"/>
</dbReference>
<sequence length="581" mass="64903">MTQQLRISVGQYSDKGRKETNQDFHGVYVPKEPQLGSKGIAIALADGISSSDVSQVAAQYSVSGFLEDYFCTSDAWSVKKSAEHVLTATNSWLHSQTHQSQHRYDRERGYVCTFSGMVIKSTTAHLFHVGDARIYRLNGGLNGISLEQLTEDHRVRISSEQSYLARALGMDRRVDIDYQALQLKAGDLFLLATDGVYEFVDAGFIAATIAACSNDLDQAAQKIVEEAYQRGSGDNLTAQIVRIDELPSPEANELYRQVSELPCPPLLEARQAFDGYQIIREIKGSARSHIYLAVDSDTGDTVVVKIPSVDIQGNPAALERFMLEEWIARRINSAHVLKPCRQTRKRNYLYVVTEFIEGQTLAQWMIDNPKPDLLAVRSIVEQIARGLQAFHRMEMLHQDLKPDNIMIDTNGTVKIIDFGATRVAGIEEVDSPITQINMLGAEQYAAPEYFLGENGSPSSDLFSLGVIVCQMLSGKLPYGAAVPRSRTRAAQRKLAYESVLHEDREIPAWVDDAIRKAVEPDPNDRYAELSEFIYDLHHPNQAFISKTQPPLIERHPVMFWKVVSFVLLVAVIVLAGTKTLR</sequence>
<dbReference type="PANTHER" id="PTHR43289:SF6">
    <property type="entry name" value="SERINE_THREONINE-PROTEIN KINASE NEKL-3"/>
    <property type="match status" value="1"/>
</dbReference>
<organism evidence="8 9">
    <name type="scientific">Candidatus Proximibacter danicus</name>
    <dbReference type="NCBI Taxonomy" id="2954365"/>
    <lineage>
        <taxon>Bacteria</taxon>
        <taxon>Pseudomonadati</taxon>
        <taxon>Pseudomonadota</taxon>
        <taxon>Betaproteobacteria</taxon>
        <taxon>Candidatus Proximibacter</taxon>
    </lineage>
</organism>
<keyword evidence="4" id="KW-0067">ATP-binding</keyword>
<evidence type="ECO:0000259" key="7">
    <source>
        <dbReference type="PROSITE" id="PS51746"/>
    </source>
</evidence>
<dbReference type="Pfam" id="PF13672">
    <property type="entry name" value="PP2C_2"/>
    <property type="match status" value="1"/>
</dbReference>
<evidence type="ECO:0000256" key="3">
    <source>
        <dbReference type="ARBA" id="ARBA00022777"/>
    </source>
</evidence>
<dbReference type="SMART" id="SM00332">
    <property type="entry name" value="PP2Cc"/>
    <property type="match status" value="1"/>
</dbReference>
<evidence type="ECO:0000256" key="2">
    <source>
        <dbReference type="ARBA" id="ARBA00022741"/>
    </source>
</evidence>
<dbReference type="CDD" id="cd14014">
    <property type="entry name" value="STKc_PknB_like"/>
    <property type="match status" value="1"/>
</dbReference>
<reference evidence="8" key="1">
    <citation type="submission" date="2020-10" db="EMBL/GenBank/DDBJ databases">
        <title>Connecting structure to function with the recovery of over 1000 high-quality activated sludge metagenome-assembled genomes encoding full-length rRNA genes using long-read sequencing.</title>
        <authorList>
            <person name="Singleton C.M."/>
            <person name="Petriglieri F."/>
            <person name="Kristensen J.M."/>
            <person name="Kirkegaard R.H."/>
            <person name="Michaelsen T.Y."/>
            <person name="Andersen M.H."/>
            <person name="Karst S.M."/>
            <person name="Dueholm M.S."/>
            <person name="Nielsen P.H."/>
            <person name="Albertsen M."/>
        </authorList>
    </citation>
    <scope>NUCLEOTIDE SEQUENCE</scope>
    <source>
        <strain evidence="8">Hirt_18-Q3-R61-65_BATAC.395</strain>
    </source>
</reference>
<keyword evidence="3 8" id="KW-0418">Kinase</keyword>
<dbReference type="Proteomes" id="UP000886689">
    <property type="component" value="Unassembled WGS sequence"/>
</dbReference>
<dbReference type="PANTHER" id="PTHR43289">
    <property type="entry name" value="MITOGEN-ACTIVATED PROTEIN KINASE KINASE KINASE 20-RELATED"/>
    <property type="match status" value="1"/>
</dbReference>
<dbReference type="EMBL" id="JADJUC010000002">
    <property type="protein sequence ID" value="MBK8522972.1"/>
    <property type="molecule type" value="Genomic_DNA"/>
</dbReference>
<dbReference type="Pfam" id="PF00069">
    <property type="entry name" value="Pkinase"/>
    <property type="match status" value="1"/>
</dbReference>
<dbReference type="InterPro" id="IPR011009">
    <property type="entry name" value="Kinase-like_dom_sf"/>
</dbReference>
<dbReference type="InterPro" id="IPR036457">
    <property type="entry name" value="PPM-type-like_dom_sf"/>
</dbReference>
<dbReference type="PROSITE" id="PS00108">
    <property type="entry name" value="PROTEIN_KINASE_ST"/>
    <property type="match status" value="1"/>
</dbReference>
<dbReference type="InterPro" id="IPR001932">
    <property type="entry name" value="PPM-type_phosphatase-like_dom"/>
</dbReference>
<dbReference type="Gene3D" id="3.60.40.10">
    <property type="entry name" value="PPM-type phosphatase domain"/>
    <property type="match status" value="1"/>
</dbReference>
<dbReference type="SUPFAM" id="SSF56112">
    <property type="entry name" value="Protein kinase-like (PK-like)"/>
    <property type="match status" value="1"/>
</dbReference>
<evidence type="ECO:0000256" key="4">
    <source>
        <dbReference type="ARBA" id="ARBA00022840"/>
    </source>
</evidence>
<evidence type="ECO:0000256" key="5">
    <source>
        <dbReference type="SAM" id="Phobius"/>
    </source>
</evidence>
<name>A0A9D7PQQ2_9PROT</name>
<dbReference type="SUPFAM" id="SSF81606">
    <property type="entry name" value="PP2C-like"/>
    <property type="match status" value="1"/>
</dbReference>
<evidence type="ECO:0000313" key="8">
    <source>
        <dbReference type="EMBL" id="MBK8522972.1"/>
    </source>
</evidence>
<dbReference type="SMART" id="SM00331">
    <property type="entry name" value="PP2C_SIG"/>
    <property type="match status" value="1"/>
</dbReference>
<gene>
    <name evidence="8" type="ORF">IPL58_01880</name>
</gene>
<dbReference type="InterPro" id="IPR008271">
    <property type="entry name" value="Ser/Thr_kinase_AS"/>
</dbReference>
<proteinExistence type="predicted"/>
<keyword evidence="2" id="KW-0547">Nucleotide-binding</keyword>
<dbReference type="InterPro" id="IPR000719">
    <property type="entry name" value="Prot_kinase_dom"/>
</dbReference>
<dbReference type="PROSITE" id="PS51746">
    <property type="entry name" value="PPM_2"/>
    <property type="match status" value="1"/>
</dbReference>
<keyword evidence="5" id="KW-1133">Transmembrane helix</keyword>
<dbReference type="AlphaFoldDB" id="A0A9D7PQQ2"/>
<dbReference type="CDD" id="cd00143">
    <property type="entry name" value="PP2Cc"/>
    <property type="match status" value="1"/>
</dbReference>
<comment type="caution">
    <text evidence="8">The sequence shown here is derived from an EMBL/GenBank/DDBJ whole genome shotgun (WGS) entry which is preliminary data.</text>
</comment>
<feature type="domain" description="PPM-type phosphatase" evidence="7">
    <location>
        <begin position="8"/>
        <end position="243"/>
    </location>
</feature>
<evidence type="ECO:0000256" key="1">
    <source>
        <dbReference type="ARBA" id="ARBA00022679"/>
    </source>
</evidence>
<keyword evidence="5" id="KW-0472">Membrane</keyword>
<keyword evidence="1" id="KW-0808">Transferase</keyword>
<dbReference type="Gene3D" id="1.10.510.10">
    <property type="entry name" value="Transferase(Phosphotransferase) domain 1"/>
    <property type="match status" value="1"/>
</dbReference>
<accession>A0A9D7PQQ2</accession>
<dbReference type="GO" id="GO:0004674">
    <property type="term" value="F:protein serine/threonine kinase activity"/>
    <property type="evidence" value="ECO:0007669"/>
    <property type="project" value="TreeGrafter"/>
</dbReference>
<evidence type="ECO:0000259" key="6">
    <source>
        <dbReference type="PROSITE" id="PS50011"/>
    </source>
</evidence>
<dbReference type="PROSITE" id="PS50011">
    <property type="entry name" value="PROTEIN_KINASE_DOM"/>
    <property type="match status" value="1"/>
</dbReference>
<feature type="domain" description="Protein kinase" evidence="6">
    <location>
        <begin position="276"/>
        <end position="544"/>
    </location>
</feature>
<evidence type="ECO:0000313" key="9">
    <source>
        <dbReference type="Proteomes" id="UP000886689"/>
    </source>
</evidence>
<protein>
    <submittedName>
        <fullName evidence="8">Bifunctional protein-serine/threonine kinase/phosphatase</fullName>
    </submittedName>
</protein>
<keyword evidence="5" id="KW-0812">Transmembrane</keyword>
<dbReference type="GO" id="GO:0005524">
    <property type="term" value="F:ATP binding"/>
    <property type="evidence" value="ECO:0007669"/>
    <property type="project" value="UniProtKB-KW"/>
</dbReference>
<feature type="transmembrane region" description="Helical" evidence="5">
    <location>
        <begin position="558"/>
        <end position="577"/>
    </location>
</feature>